<dbReference type="PANTHER" id="PTHR43585">
    <property type="entry name" value="FUMIPYRROLE BIOSYNTHESIS PROTEIN C"/>
    <property type="match status" value="1"/>
</dbReference>
<dbReference type="Proteomes" id="UP000182975">
    <property type="component" value="Unassembled WGS sequence"/>
</dbReference>
<evidence type="ECO:0000313" key="7">
    <source>
        <dbReference type="Proteomes" id="UP000182975"/>
    </source>
</evidence>
<dbReference type="STRING" id="79604.AAY81_01390"/>
<evidence type="ECO:0000256" key="1">
    <source>
        <dbReference type="ARBA" id="ARBA00022598"/>
    </source>
</evidence>
<organism evidence="6 7">
    <name type="scientific">Denitrobacterium detoxificans</name>
    <dbReference type="NCBI Taxonomy" id="79604"/>
    <lineage>
        <taxon>Bacteria</taxon>
        <taxon>Bacillati</taxon>
        <taxon>Actinomycetota</taxon>
        <taxon>Coriobacteriia</taxon>
        <taxon>Eggerthellales</taxon>
        <taxon>Eggerthellaceae</taxon>
        <taxon>Denitrobacterium</taxon>
    </lineage>
</organism>
<evidence type="ECO:0000256" key="4">
    <source>
        <dbReference type="PROSITE-ProRule" id="PRU00409"/>
    </source>
</evidence>
<evidence type="ECO:0000313" key="6">
    <source>
        <dbReference type="EMBL" id="SEO95195.1"/>
    </source>
</evidence>
<dbReference type="Gene3D" id="3.40.50.20">
    <property type="match status" value="1"/>
</dbReference>
<name>A0A1H8TWF7_9ACTN</name>
<reference evidence="7" key="1">
    <citation type="submission" date="2016-10" db="EMBL/GenBank/DDBJ databases">
        <authorList>
            <person name="Varghese N."/>
        </authorList>
    </citation>
    <scope>NUCLEOTIDE SEQUENCE [LARGE SCALE GENOMIC DNA]</scope>
    <source>
        <strain evidence="7">DSM 21843</strain>
    </source>
</reference>
<dbReference type="PROSITE" id="PS50975">
    <property type="entry name" value="ATP_GRASP"/>
    <property type="match status" value="1"/>
</dbReference>
<dbReference type="SUPFAM" id="SSF56059">
    <property type="entry name" value="Glutathione synthetase ATP-binding domain-like"/>
    <property type="match status" value="1"/>
</dbReference>
<dbReference type="EMBL" id="FOEC01000013">
    <property type="protein sequence ID" value="SEO95195.1"/>
    <property type="molecule type" value="Genomic_DNA"/>
</dbReference>
<dbReference type="GO" id="GO:0046872">
    <property type="term" value="F:metal ion binding"/>
    <property type="evidence" value="ECO:0007669"/>
    <property type="project" value="InterPro"/>
</dbReference>
<dbReference type="Pfam" id="PF21360">
    <property type="entry name" value="PylC-like_N"/>
    <property type="match status" value="1"/>
</dbReference>
<dbReference type="InterPro" id="IPR048764">
    <property type="entry name" value="PylC_N"/>
</dbReference>
<dbReference type="Pfam" id="PF15632">
    <property type="entry name" value="ATPgrasp_Ter"/>
    <property type="match status" value="1"/>
</dbReference>
<dbReference type="InterPro" id="IPR011761">
    <property type="entry name" value="ATP-grasp"/>
</dbReference>
<dbReference type="GO" id="GO:0005524">
    <property type="term" value="F:ATP binding"/>
    <property type="evidence" value="ECO:0007669"/>
    <property type="project" value="UniProtKB-UniRule"/>
</dbReference>
<dbReference type="AlphaFoldDB" id="A0A1H8TWF7"/>
<dbReference type="Gene3D" id="3.30.470.20">
    <property type="entry name" value="ATP-grasp fold, B domain"/>
    <property type="match status" value="1"/>
</dbReference>
<keyword evidence="7" id="KW-1185">Reference proteome</keyword>
<dbReference type="GO" id="GO:0016874">
    <property type="term" value="F:ligase activity"/>
    <property type="evidence" value="ECO:0007669"/>
    <property type="project" value="UniProtKB-KW"/>
</dbReference>
<accession>A0A1H8TWF7</accession>
<dbReference type="PANTHER" id="PTHR43585:SF2">
    <property type="entry name" value="ATP-GRASP ENZYME FSQD"/>
    <property type="match status" value="1"/>
</dbReference>
<feature type="domain" description="ATP-grasp" evidence="5">
    <location>
        <begin position="132"/>
        <end position="332"/>
    </location>
</feature>
<gene>
    <name evidence="6" type="ORF">SAMN02910314_01720</name>
</gene>
<evidence type="ECO:0000256" key="3">
    <source>
        <dbReference type="ARBA" id="ARBA00022840"/>
    </source>
</evidence>
<dbReference type="NCBIfam" id="NF009404">
    <property type="entry name" value="PRK12767.1-3"/>
    <property type="match status" value="1"/>
</dbReference>
<dbReference type="Gene3D" id="3.30.1490.20">
    <property type="entry name" value="ATP-grasp fold, A domain"/>
    <property type="match status" value="1"/>
</dbReference>
<dbReference type="InterPro" id="IPR052032">
    <property type="entry name" value="ATP-dep_AA_Ligase"/>
</dbReference>
<protein>
    <submittedName>
        <fullName evidence="6">Carbamoyl-phosphate synthase large subunit</fullName>
    </submittedName>
</protein>
<dbReference type="InterPro" id="IPR013815">
    <property type="entry name" value="ATP_grasp_subdomain_1"/>
</dbReference>
<keyword evidence="2 4" id="KW-0547">Nucleotide-binding</keyword>
<keyword evidence="3 4" id="KW-0067">ATP-binding</keyword>
<sequence length="359" mass="38762">MSDGMQGVQTGLTPERPNVLITSVGRRTYLVRWFQEALAGEGEVHVVNSSSLTPAFALADAAEVCPLIYSDEYIPFLLQYCRDHRIGALLSLFDIDVPVLSAHASEFRALGVEPIVAPLQVARACNDKYLGQKLVAGAGIPALATYLSLDDARRALAAGEVSFPLFVKPRWGMGSIGIYAAHCEEELEAMYRLVRAQVASSYVKYESCEDPDHAVLIQQAAAGEEYGMDVMCDLRGAFAGVSVRKKIAMRSGETDIAQVIEPPCEFVELARTLAQAAPHPGNMDVDVFAVQNDDGSYASLRVLEMNARFGGGYPFSHQAGVNLPKALVAWLRGEEPAPGLLIADNPGLYMKDISVVQLG</sequence>
<evidence type="ECO:0000256" key="2">
    <source>
        <dbReference type="ARBA" id="ARBA00022741"/>
    </source>
</evidence>
<evidence type="ECO:0000259" key="5">
    <source>
        <dbReference type="PROSITE" id="PS50975"/>
    </source>
</evidence>
<proteinExistence type="predicted"/>
<keyword evidence="1" id="KW-0436">Ligase</keyword>
<dbReference type="RefSeq" id="WP_205630837.1">
    <property type="nucleotide sequence ID" value="NZ_CP011402.1"/>
</dbReference>